<evidence type="ECO:0000256" key="2">
    <source>
        <dbReference type="ARBA" id="ARBA00012980"/>
    </source>
</evidence>
<evidence type="ECO:0000256" key="3">
    <source>
        <dbReference type="ARBA" id="ARBA00017144"/>
    </source>
</evidence>
<evidence type="ECO:0000256" key="7">
    <source>
        <dbReference type="ARBA" id="ARBA00022777"/>
    </source>
</evidence>
<dbReference type="PANTHER" id="PTHR10344">
    <property type="entry name" value="THYMIDYLATE KINASE"/>
    <property type="match status" value="1"/>
</dbReference>
<sequence>MFISFEGCEGSGKTTLANYLFSKIFSQYPVILTKEPGGIENDLYKFNILIKKLLLKFNNKIDYYTEALLYAANRVEHLKKVIIPSLKEKKIVICDRYIDSSFAYQGYARGLGKKFIHNINKFACKYYPNITFYLDLEPEIGLERIKTKRKDKIEYFDLQNIEFHKKVREGYLKICKQYPKRIYKINANHSLDSIKEIIEFKIKNNFKIKI</sequence>
<comment type="similarity">
    <text evidence="1 10">Belongs to the thymidylate kinase family.</text>
</comment>
<keyword evidence="8 10" id="KW-0067">ATP-binding</keyword>
<evidence type="ECO:0000256" key="5">
    <source>
        <dbReference type="ARBA" id="ARBA00022727"/>
    </source>
</evidence>
<dbReference type="EMBL" id="CP115156">
    <property type="protein sequence ID" value="WBL31237.1"/>
    <property type="molecule type" value="Genomic_DNA"/>
</dbReference>
<dbReference type="InterPro" id="IPR018094">
    <property type="entry name" value="Thymidylate_kinase"/>
</dbReference>
<keyword evidence="13" id="KW-1185">Reference proteome</keyword>
<dbReference type="InterPro" id="IPR039430">
    <property type="entry name" value="Thymidylate_kin-like_dom"/>
</dbReference>
<reference evidence="12" key="1">
    <citation type="submission" date="2022-12" db="EMBL/GenBank/DDBJ databases">
        <title>Genomic Characterization of Candidatus Phytoplasma sacchari in China.</title>
        <authorList>
            <person name="Zhang R.-Y."/>
        </authorList>
    </citation>
    <scope>NUCLEOTIDE SEQUENCE [LARGE SCALE GENOMIC DNA]</scope>
    <source>
        <strain evidence="12">SCWL1</strain>
    </source>
</reference>
<dbReference type="Pfam" id="PF02223">
    <property type="entry name" value="Thymidylate_kin"/>
    <property type="match status" value="1"/>
</dbReference>
<dbReference type="NCBIfam" id="TIGR00041">
    <property type="entry name" value="DTMP_kinase"/>
    <property type="match status" value="1"/>
</dbReference>
<evidence type="ECO:0000256" key="10">
    <source>
        <dbReference type="HAMAP-Rule" id="MF_00165"/>
    </source>
</evidence>
<dbReference type="EC" id="2.7.4.9" evidence="2 10"/>
<comment type="function">
    <text evidence="10">Phosphorylation of dTMP to form dTDP in both de novo and salvage pathways of dTTP synthesis.</text>
</comment>
<evidence type="ECO:0000259" key="11">
    <source>
        <dbReference type="Pfam" id="PF02223"/>
    </source>
</evidence>
<keyword evidence="6 10" id="KW-0547">Nucleotide-binding</keyword>
<dbReference type="PANTHER" id="PTHR10344:SF4">
    <property type="entry name" value="UMP-CMP KINASE 2, MITOCHONDRIAL"/>
    <property type="match status" value="1"/>
</dbReference>
<proteinExistence type="inferred from homology"/>
<organism evidence="12 13">
    <name type="scientific">Candidatus Phytoplasma sacchari</name>
    <dbReference type="NCBI Taxonomy" id="2609813"/>
    <lineage>
        <taxon>Bacteria</taxon>
        <taxon>Bacillati</taxon>
        <taxon>Mycoplasmatota</taxon>
        <taxon>Mollicutes</taxon>
        <taxon>Acholeplasmatales</taxon>
        <taxon>Acholeplasmataceae</taxon>
        <taxon>Candidatus Phytoplasma</taxon>
        <taxon>16SrXI (Rice yellow dwarf group)</taxon>
    </lineage>
</organism>
<dbReference type="GO" id="GO:0004798">
    <property type="term" value="F:dTMP kinase activity"/>
    <property type="evidence" value="ECO:0007669"/>
    <property type="project" value="UniProtKB-EC"/>
</dbReference>
<evidence type="ECO:0000256" key="4">
    <source>
        <dbReference type="ARBA" id="ARBA00022679"/>
    </source>
</evidence>
<dbReference type="Proteomes" id="UP001210120">
    <property type="component" value="Chromosome"/>
</dbReference>
<keyword evidence="7 10" id="KW-0418">Kinase</keyword>
<feature type="binding site" evidence="10">
    <location>
        <begin position="7"/>
        <end position="14"/>
    </location>
    <ligand>
        <name>ATP</name>
        <dbReference type="ChEBI" id="CHEBI:30616"/>
    </ligand>
</feature>
<dbReference type="InterPro" id="IPR018095">
    <property type="entry name" value="Thymidylate_kin_CS"/>
</dbReference>
<feature type="domain" description="Thymidylate kinase-like" evidence="11">
    <location>
        <begin position="5"/>
        <end position="196"/>
    </location>
</feature>
<keyword evidence="4 10" id="KW-0808">Transferase</keyword>
<gene>
    <name evidence="10 12" type="primary">tmk</name>
    <name evidence="12" type="ORF">O7R10_01310</name>
</gene>
<dbReference type="Gene3D" id="3.40.50.300">
    <property type="entry name" value="P-loop containing nucleotide triphosphate hydrolases"/>
    <property type="match status" value="1"/>
</dbReference>
<name>A0ABY7M2I9_9MOLU</name>
<evidence type="ECO:0000256" key="8">
    <source>
        <dbReference type="ARBA" id="ARBA00022840"/>
    </source>
</evidence>
<dbReference type="PROSITE" id="PS01331">
    <property type="entry name" value="THYMIDYLATE_KINASE"/>
    <property type="match status" value="1"/>
</dbReference>
<evidence type="ECO:0000313" key="13">
    <source>
        <dbReference type="Proteomes" id="UP001210120"/>
    </source>
</evidence>
<evidence type="ECO:0000256" key="6">
    <source>
        <dbReference type="ARBA" id="ARBA00022741"/>
    </source>
</evidence>
<dbReference type="InterPro" id="IPR027417">
    <property type="entry name" value="P-loop_NTPase"/>
</dbReference>
<accession>A0ABY7M2I9</accession>
<dbReference type="HAMAP" id="MF_00165">
    <property type="entry name" value="Thymidylate_kinase"/>
    <property type="match status" value="1"/>
</dbReference>
<comment type="catalytic activity">
    <reaction evidence="9 10">
        <text>dTMP + ATP = dTDP + ADP</text>
        <dbReference type="Rhea" id="RHEA:13517"/>
        <dbReference type="ChEBI" id="CHEBI:30616"/>
        <dbReference type="ChEBI" id="CHEBI:58369"/>
        <dbReference type="ChEBI" id="CHEBI:63528"/>
        <dbReference type="ChEBI" id="CHEBI:456216"/>
        <dbReference type="EC" id="2.7.4.9"/>
    </reaction>
</comment>
<dbReference type="SUPFAM" id="SSF52540">
    <property type="entry name" value="P-loop containing nucleoside triphosphate hydrolases"/>
    <property type="match status" value="1"/>
</dbReference>
<keyword evidence="5 10" id="KW-0545">Nucleotide biosynthesis</keyword>
<evidence type="ECO:0000256" key="9">
    <source>
        <dbReference type="ARBA" id="ARBA00048743"/>
    </source>
</evidence>
<dbReference type="CDD" id="cd01672">
    <property type="entry name" value="TMPK"/>
    <property type="match status" value="1"/>
</dbReference>
<evidence type="ECO:0000256" key="1">
    <source>
        <dbReference type="ARBA" id="ARBA00009776"/>
    </source>
</evidence>
<protein>
    <recommendedName>
        <fullName evidence="3 10">Thymidylate kinase</fullName>
        <ecNumber evidence="2 10">2.7.4.9</ecNumber>
    </recommendedName>
    <alternativeName>
        <fullName evidence="10">dTMP kinase</fullName>
    </alternativeName>
</protein>
<evidence type="ECO:0000313" key="12">
    <source>
        <dbReference type="EMBL" id="WBL31237.1"/>
    </source>
</evidence>